<accession>A0ABT9DTE1</accession>
<dbReference type="SUPFAM" id="SSF56529">
    <property type="entry name" value="FAH"/>
    <property type="match status" value="1"/>
</dbReference>
<dbReference type="GO" id="GO:0016787">
    <property type="term" value="F:hydrolase activity"/>
    <property type="evidence" value="ECO:0007669"/>
    <property type="project" value="UniProtKB-KW"/>
</dbReference>
<dbReference type="PANTHER" id="PTHR11820">
    <property type="entry name" value="ACYLPYRUVASE"/>
    <property type="match status" value="1"/>
</dbReference>
<dbReference type="Gene3D" id="3.90.850.10">
    <property type="entry name" value="Fumarylacetoacetase-like, C-terminal domain"/>
    <property type="match status" value="1"/>
</dbReference>
<dbReference type="RefSeq" id="WP_305102024.1">
    <property type="nucleotide sequence ID" value="NZ_JAUTWS010000002.1"/>
</dbReference>
<dbReference type="EMBL" id="JAUTWS010000002">
    <property type="protein sequence ID" value="MDO9707151.1"/>
    <property type="molecule type" value="Genomic_DNA"/>
</dbReference>
<proteinExistence type="predicted"/>
<dbReference type="InterPro" id="IPR036663">
    <property type="entry name" value="Fumarylacetoacetase_C_sf"/>
</dbReference>
<evidence type="ECO:0000313" key="4">
    <source>
        <dbReference type="Proteomes" id="UP001243009"/>
    </source>
</evidence>
<dbReference type="Pfam" id="PF01557">
    <property type="entry name" value="FAA_hydrolase"/>
    <property type="match status" value="1"/>
</dbReference>
<keyword evidence="3" id="KW-0378">Hydrolase</keyword>
<keyword evidence="1" id="KW-0479">Metal-binding</keyword>
<sequence length="283" mass="29827">MRIASYTTAAGPSFGLVTGDGIVDLGRRTPHADISAALAAGALAELARHASAAPDHALSEVALLPAVPSPLRKVLCVGLNYRAHVAEAAGREVPEHPRIFARLADSIIAHGAPLVRPRNSAQFDYEGELAVVIGRPGRHIPAARALEHVAAYTIFNDGSLRDYQKHSVTAGKNFPDTGPLGPWLVTADEIPDPAALTLETRVNGERRQRASTGDMILSVPQLIEYISAWTPLSPGDVIATGTPEGVAHARRPPPWLTPGDVVEVEIGGIGVLRNPVVAEEDPA</sequence>
<reference evidence="3 4" key="1">
    <citation type="submission" date="2023-08" db="EMBL/GenBank/DDBJ databases">
        <title>The draft genome sequence of Paracraurococcus sp. LOR1-02.</title>
        <authorList>
            <person name="Kingkaew E."/>
            <person name="Tanasupawat S."/>
        </authorList>
    </citation>
    <scope>NUCLEOTIDE SEQUENCE [LARGE SCALE GENOMIC DNA]</scope>
    <source>
        <strain evidence="3 4">LOR1-02</strain>
    </source>
</reference>
<protein>
    <submittedName>
        <fullName evidence="3">Fumarylacetoacetate hydrolase family protein</fullName>
    </submittedName>
</protein>
<gene>
    <name evidence="3" type="ORF">Q7A36_02270</name>
</gene>
<name>A0ABT9DTE1_9PROT</name>
<dbReference type="Proteomes" id="UP001243009">
    <property type="component" value="Unassembled WGS sequence"/>
</dbReference>
<organism evidence="3 4">
    <name type="scientific">Paracraurococcus lichenis</name>
    <dbReference type="NCBI Taxonomy" id="3064888"/>
    <lineage>
        <taxon>Bacteria</taxon>
        <taxon>Pseudomonadati</taxon>
        <taxon>Pseudomonadota</taxon>
        <taxon>Alphaproteobacteria</taxon>
        <taxon>Acetobacterales</taxon>
        <taxon>Roseomonadaceae</taxon>
        <taxon>Paracraurococcus</taxon>
    </lineage>
</organism>
<dbReference type="InterPro" id="IPR011234">
    <property type="entry name" value="Fumarylacetoacetase-like_C"/>
</dbReference>
<evidence type="ECO:0000259" key="2">
    <source>
        <dbReference type="Pfam" id="PF01557"/>
    </source>
</evidence>
<feature type="domain" description="Fumarylacetoacetase-like C-terminal" evidence="2">
    <location>
        <begin position="73"/>
        <end position="277"/>
    </location>
</feature>
<comment type="caution">
    <text evidence="3">The sequence shown here is derived from an EMBL/GenBank/DDBJ whole genome shotgun (WGS) entry which is preliminary data.</text>
</comment>
<evidence type="ECO:0000256" key="1">
    <source>
        <dbReference type="ARBA" id="ARBA00022723"/>
    </source>
</evidence>
<dbReference type="PANTHER" id="PTHR11820:SF112">
    <property type="entry name" value="FUMARYLACETOACETATE HYDROLASE FAMILY PROTEIN (AFU_ORTHOLOGUE AFUA_1G02370)-RELATED"/>
    <property type="match status" value="1"/>
</dbReference>
<keyword evidence="4" id="KW-1185">Reference proteome</keyword>
<evidence type="ECO:0000313" key="3">
    <source>
        <dbReference type="EMBL" id="MDO9707151.1"/>
    </source>
</evidence>